<sequence length="354" mass="41367">MKRKVSYLKLIVPRRRGLPVRLALLLIWLSCATAAWWLAGRCGRALLPPPPPQTLDHFRRNRSLKSYLDNITVLIEPSSTVCSLSRKVEVLVLVTSSPQRFLQRQAIRATWGKHVPTYFVLGLDGPSVEDLMVDNFVEAKAYSDMIVFQFQDHYQNLTLKSALMMQWTTARCTEHLEGMMLFKTDDDVLVNPWILRQVLEENSGKDLVGYKKLNNYLHRDEYNKWHLPRWLYRQDFVPEYLSGTGYLIKGSKLSKILNTAFEIPIINLEDVYFTYVVSKARLGYTLTHDRRLSPYKPWLPLECMYWGLASMHSLSPNEMLNAWPSIRVLGEKYERGDAKCRYFVDNIWSELYLY</sequence>
<dbReference type="Pfam" id="PF01762">
    <property type="entry name" value="Galactosyl_T"/>
    <property type="match status" value="1"/>
</dbReference>
<proteinExistence type="inferred from homology"/>
<keyword evidence="8 10" id="KW-0333">Golgi apparatus</keyword>
<evidence type="ECO:0000256" key="6">
    <source>
        <dbReference type="ARBA" id="ARBA00022968"/>
    </source>
</evidence>
<comment type="caution">
    <text evidence="11">The sequence shown here is derived from an EMBL/GenBank/DDBJ whole genome shotgun (WGS) entry which is preliminary data.</text>
</comment>
<feature type="transmembrane region" description="Helical" evidence="10">
    <location>
        <begin position="20"/>
        <end position="39"/>
    </location>
</feature>
<dbReference type="Gene3D" id="3.90.550.50">
    <property type="match status" value="1"/>
</dbReference>
<dbReference type="OrthoDB" id="5512589at2759"/>
<dbReference type="GO" id="GO:0016758">
    <property type="term" value="F:hexosyltransferase activity"/>
    <property type="evidence" value="ECO:0007669"/>
    <property type="project" value="InterPro"/>
</dbReference>
<evidence type="ECO:0000256" key="1">
    <source>
        <dbReference type="ARBA" id="ARBA00004323"/>
    </source>
</evidence>
<dbReference type="InterPro" id="IPR002659">
    <property type="entry name" value="Glyco_trans_31"/>
</dbReference>
<evidence type="ECO:0000256" key="10">
    <source>
        <dbReference type="RuleBase" id="RU363063"/>
    </source>
</evidence>
<dbReference type="GO" id="GO:0000139">
    <property type="term" value="C:Golgi membrane"/>
    <property type="evidence" value="ECO:0007669"/>
    <property type="project" value="UniProtKB-SubCell"/>
</dbReference>
<dbReference type="GO" id="GO:0006493">
    <property type="term" value="P:protein O-linked glycosylation"/>
    <property type="evidence" value="ECO:0007669"/>
    <property type="project" value="TreeGrafter"/>
</dbReference>
<organism evidence="11 12">
    <name type="scientific">Pararge aegeria aegeria</name>
    <dbReference type="NCBI Taxonomy" id="348720"/>
    <lineage>
        <taxon>Eukaryota</taxon>
        <taxon>Metazoa</taxon>
        <taxon>Ecdysozoa</taxon>
        <taxon>Arthropoda</taxon>
        <taxon>Hexapoda</taxon>
        <taxon>Insecta</taxon>
        <taxon>Pterygota</taxon>
        <taxon>Neoptera</taxon>
        <taxon>Endopterygota</taxon>
        <taxon>Lepidoptera</taxon>
        <taxon>Glossata</taxon>
        <taxon>Ditrysia</taxon>
        <taxon>Papilionoidea</taxon>
        <taxon>Nymphalidae</taxon>
        <taxon>Satyrinae</taxon>
        <taxon>Satyrini</taxon>
        <taxon>Parargina</taxon>
        <taxon>Pararge</taxon>
    </lineage>
</organism>
<dbReference type="PANTHER" id="PTHR11214:SF314">
    <property type="entry name" value="HEXOSYLTRANSFERASE"/>
    <property type="match status" value="1"/>
</dbReference>
<dbReference type="EC" id="2.4.1.-" evidence="10"/>
<evidence type="ECO:0000313" key="11">
    <source>
        <dbReference type="EMBL" id="CAH2261172.1"/>
    </source>
</evidence>
<protein>
    <recommendedName>
        <fullName evidence="10">Hexosyltransferase</fullName>
        <ecNumber evidence="10">2.4.1.-</ecNumber>
    </recommendedName>
</protein>
<evidence type="ECO:0000256" key="9">
    <source>
        <dbReference type="ARBA" id="ARBA00023136"/>
    </source>
</evidence>
<dbReference type="EMBL" id="CAKXAJ010026185">
    <property type="protein sequence ID" value="CAH2261172.1"/>
    <property type="molecule type" value="Genomic_DNA"/>
</dbReference>
<dbReference type="Proteomes" id="UP000838756">
    <property type="component" value="Unassembled WGS sequence"/>
</dbReference>
<reference evidence="11" key="1">
    <citation type="submission" date="2022-03" db="EMBL/GenBank/DDBJ databases">
        <authorList>
            <person name="Lindestad O."/>
        </authorList>
    </citation>
    <scope>NUCLEOTIDE SEQUENCE</scope>
</reference>
<dbReference type="AlphaFoldDB" id="A0A8S4SFL5"/>
<keyword evidence="3 10" id="KW-0328">Glycosyltransferase</keyword>
<keyword evidence="9 10" id="KW-0472">Membrane</keyword>
<comment type="subcellular location">
    <subcellularLocation>
        <location evidence="1 10">Golgi apparatus membrane</location>
        <topology evidence="1 10">Single-pass type II membrane protein</topology>
    </subcellularLocation>
</comment>
<keyword evidence="6 10" id="KW-0735">Signal-anchor</keyword>
<evidence type="ECO:0000256" key="3">
    <source>
        <dbReference type="ARBA" id="ARBA00022676"/>
    </source>
</evidence>
<evidence type="ECO:0000256" key="5">
    <source>
        <dbReference type="ARBA" id="ARBA00022692"/>
    </source>
</evidence>
<gene>
    <name evidence="11" type="primary">jg17197</name>
    <name evidence="11" type="ORF">PAEG_LOCUS23867</name>
</gene>
<keyword evidence="4" id="KW-0808">Transferase</keyword>
<evidence type="ECO:0000256" key="4">
    <source>
        <dbReference type="ARBA" id="ARBA00022679"/>
    </source>
</evidence>
<evidence type="ECO:0000256" key="8">
    <source>
        <dbReference type="ARBA" id="ARBA00023034"/>
    </source>
</evidence>
<comment type="similarity">
    <text evidence="2 10">Belongs to the glycosyltransferase 31 family.</text>
</comment>
<accession>A0A8S4SFL5</accession>
<evidence type="ECO:0000256" key="7">
    <source>
        <dbReference type="ARBA" id="ARBA00022989"/>
    </source>
</evidence>
<keyword evidence="7 10" id="KW-1133">Transmembrane helix</keyword>
<name>A0A8S4SFL5_9NEOP</name>
<keyword evidence="12" id="KW-1185">Reference proteome</keyword>
<evidence type="ECO:0000313" key="12">
    <source>
        <dbReference type="Proteomes" id="UP000838756"/>
    </source>
</evidence>
<dbReference type="PANTHER" id="PTHR11214">
    <property type="entry name" value="BETA-1,3-N-ACETYLGLUCOSAMINYLTRANSFERASE"/>
    <property type="match status" value="1"/>
</dbReference>
<evidence type="ECO:0000256" key="2">
    <source>
        <dbReference type="ARBA" id="ARBA00008661"/>
    </source>
</evidence>
<keyword evidence="5 10" id="KW-0812">Transmembrane</keyword>